<reference evidence="1 2" key="1">
    <citation type="submission" date="2015-06" db="EMBL/GenBank/DDBJ databases">
        <title>Genome sequencing of Thermotogales isolates from hydrothermal vents.</title>
        <authorList>
            <person name="Haverkamp T.H."/>
            <person name="Kublanov I.V."/>
            <person name="Nesbo C.L."/>
        </authorList>
    </citation>
    <scope>NUCLEOTIDE SEQUENCE [LARGE SCALE GENOMIC DNA]</scope>
    <source>
        <strain evidence="2">ik275mar</strain>
    </source>
</reference>
<comment type="caution">
    <text evidence="1">The sequence shown here is derived from an EMBL/GenBank/DDBJ whole genome shotgun (WGS) entry which is preliminary data.</text>
</comment>
<feature type="non-terminal residue" evidence="1">
    <location>
        <position position="165"/>
    </location>
</feature>
<dbReference type="Proteomes" id="UP000242616">
    <property type="component" value="Unassembled WGS sequence"/>
</dbReference>
<accession>A0ABX3II48</accession>
<proteinExistence type="predicted"/>
<evidence type="ECO:0000313" key="2">
    <source>
        <dbReference type="Proteomes" id="UP000242616"/>
    </source>
</evidence>
<organism evidence="1 2">
    <name type="scientific">Thermosipho affectus</name>
    <dbReference type="NCBI Taxonomy" id="660294"/>
    <lineage>
        <taxon>Bacteria</taxon>
        <taxon>Thermotogati</taxon>
        <taxon>Thermotogota</taxon>
        <taxon>Thermotogae</taxon>
        <taxon>Thermotogales</taxon>
        <taxon>Fervidobacteriaceae</taxon>
        <taxon>Thermosipho</taxon>
    </lineage>
</organism>
<name>A0ABX3II48_9BACT</name>
<sequence>MKLQFKLILSLVLVAIIATVTSVSISSYLAFKNVSKSASTINKLILTSISKDVHAELENIIDPIYKYATEGSLAPYLMNITSDLGKRQLAWGIRNAKNTLKNEGFIQTFIILETGEVLDETGELSINFPEKLKDIIDKIKNKEKEYDIYIPFEYNSTSTIAVAVP</sequence>
<protein>
    <submittedName>
        <fullName evidence="1">Chemotaxis protein</fullName>
    </submittedName>
</protein>
<dbReference type="EMBL" id="LBFC01000011">
    <property type="protein sequence ID" value="ONN27512.1"/>
    <property type="molecule type" value="Genomic_DNA"/>
</dbReference>
<gene>
    <name evidence="1" type="ORF">XJ44_03330</name>
</gene>
<evidence type="ECO:0000313" key="1">
    <source>
        <dbReference type="EMBL" id="ONN27512.1"/>
    </source>
</evidence>
<keyword evidence="2" id="KW-1185">Reference proteome</keyword>